<comment type="caution">
    <text evidence="1">The sequence shown here is derived from an EMBL/GenBank/DDBJ whole genome shotgun (WGS) entry which is preliminary data.</text>
</comment>
<evidence type="ECO:0008006" key="3">
    <source>
        <dbReference type="Google" id="ProtNLM"/>
    </source>
</evidence>
<dbReference type="Proteomes" id="UP000054695">
    <property type="component" value="Unassembled WGS sequence"/>
</dbReference>
<sequence>MPINSENTEKNEDLKKVSGAIDTPIAADVSEKRSPKSLLDMCIPLIAEDPSLSLMLIQSEEFYAPHITDPLKKITPFIQLLPTELKCELIKFLPVQDWQSLWDVSQEWRQVVLTSAKIFLDQVERDKLPLIQLSLNDFDPILENMQKQVKEYTRGRRYAPNEKRAEQVKEIKKLTLKEHSLTQPLAKFIHCTKKIREIHKAIGSEYSGLQSFFGPRNSQLYSILDSFLRNSQNLIANSPGLKKIKFCASLHLQHAATKRLSETLSEINGQKTRVEEKVKINGDEEKQVVSLSLRG</sequence>
<accession>A0A0W0RZ37</accession>
<protein>
    <recommendedName>
        <fullName evidence="3">F-box domain-containing protein</fullName>
    </recommendedName>
</protein>
<dbReference type="RefSeq" id="WP_058458212.1">
    <property type="nucleotide sequence ID" value="NZ_CAAAIY010000013.1"/>
</dbReference>
<reference evidence="1 2" key="1">
    <citation type="submission" date="2015-11" db="EMBL/GenBank/DDBJ databases">
        <title>Genomic analysis of 38 Legionella species identifies large and diverse effector repertoires.</title>
        <authorList>
            <person name="Burstein D."/>
            <person name="Amaro F."/>
            <person name="Zusman T."/>
            <person name="Lifshitz Z."/>
            <person name="Cohen O."/>
            <person name="Gilbert J.A."/>
            <person name="Pupko T."/>
            <person name="Shuman H.A."/>
            <person name="Segal G."/>
        </authorList>
    </citation>
    <scope>NUCLEOTIDE SEQUENCE [LARGE SCALE GENOMIC DNA]</scope>
    <source>
        <strain evidence="1 2">WIGA</strain>
    </source>
</reference>
<dbReference type="PATRIC" id="fig|447.4.peg.550"/>
<organism evidence="1 2">
    <name type="scientific">Legionella bozemanae</name>
    <name type="common">Fluoribacter bozemanae</name>
    <dbReference type="NCBI Taxonomy" id="447"/>
    <lineage>
        <taxon>Bacteria</taxon>
        <taxon>Pseudomonadati</taxon>
        <taxon>Pseudomonadota</taxon>
        <taxon>Gammaproteobacteria</taxon>
        <taxon>Legionellales</taxon>
        <taxon>Legionellaceae</taxon>
        <taxon>Legionella</taxon>
    </lineage>
</organism>
<dbReference type="InterPro" id="IPR036047">
    <property type="entry name" value="F-box-like_dom_sf"/>
</dbReference>
<gene>
    <name evidence="1" type="ORF">Lboz_0514</name>
</gene>
<proteinExistence type="predicted"/>
<dbReference type="AlphaFoldDB" id="A0A0W0RZ37"/>
<dbReference type="OrthoDB" id="5653835at2"/>
<evidence type="ECO:0000313" key="2">
    <source>
        <dbReference type="Proteomes" id="UP000054695"/>
    </source>
</evidence>
<keyword evidence="2" id="KW-1185">Reference proteome</keyword>
<dbReference type="SUPFAM" id="SSF81383">
    <property type="entry name" value="F-box domain"/>
    <property type="match status" value="1"/>
</dbReference>
<dbReference type="EMBL" id="LNXU01000004">
    <property type="protein sequence ID" value="KTC76444.1"/>
    <property type="molecule type" value="Genomic_DNA"/>
</dbReference>
<evidence type="ECO:0000313" key="1">
    <source>
        <dbReference type="EMBL" id="KTC76444.1"/>
    </source>
</evidence>
<name>A0A0W0RZ37_LEGBO</name>